<dbReference type="InterPro" id="IPR007863">
    <property type="entry name" value="Peptidase_M16_C"/>
</dbReference>
<dbReference type="Proteomes" id="UP000538955">
    <property type="component" value="Unassembled WGS sequence"/>
</dbReference>
<feature type="domain" description="Peptidase M16 C-terminal" evidence="1">
    <location>
        <begin position="192"/>
        <end position="366"/>
    </location>
</feature>
<dbReference type="AlphaFoldDB" id="A0A7X9WDU1"/>
<dbReference type="PANTHER" id="PTHR11851">
    <property type="entry name" value="METALLOPROTEASE"/>
    <property type="match status" value="1"/>
</dbReference>
<comment type="caution">
    <text evidence="3">The sequence shown here is derived from an EMBL/GenBank/DDBJ whole genome shotgun (WGS) entry which is preliminary data.</text>
</comment>
<dbReference type="EMBL" id="JABBLX010000001">
    <property type="protein sequence ID" value="NMK96837.1"/>
    <property type="molecule type" value="Genomic_DNA"/>
</dbReference>
<dbReference type="EMBL" id="JABBMI010000058">
    <property type="protein sequence ID" value="NMK54445.1"/>
    <property type="molecule type" value="Genomic_DNA"/>
</dbReference>
<proteinExistence type="predicted"/>
<dbReference type="Gene3D" id="3.30.830.10">
    <property type="entry name" value="Metalloenzyme, LuxS/M16 peptidase-like"/>
    <property type="match status" value="2"/>
</dbReference>
<protein>
    <submittedName>
        <fullName evidence="3">Insulinase family protein</fullName>
    </submittedName>
</protein>
<evidence type="ECO:0000313" key="3">
    <source>
        <dbReference type="EMBL" id="NMK96837.1"/>
    </source>
</evidence>
<gene>
    <name evidence="3" type="ORF">HHM13_01805</name>
    <name evidence="2" type="ORF">HHM24_06685</name>
</gene>
<organism evidence="3 5">
    <name type="scientific">Staphylococcus capitis</name>
    <dbReference type="NCBI Taxonomy" id="29388"/>
    <lineage>
        <taxon>Bacteria</taxon>
        <taxon>Bacillati</taxon>
        <taxon>Bacillota</taxon>
        <taxon>Bacilli</taxon>
        <taxon>Bacillales</taxon>
        <taxon>Staphylococcaceae</taxon>
        <taxon>Staphylococcus</taxon>
    </lineage>
</organism>
<dbReference type="SUPFAM" id="SSF63411">
    <property type="entry name" value="LuxS/MPP-like metallohydrolase"/>
    <property type="match status" value="2"/>
</dbReference>
<dbReference type="InterPro" id="IPR050361">
    <property type="entry name" value="MPP/UQCRC_Complex"/>
</dbReference>
<reference evidence="4 5" key="1">
    <citation type="submission" date="2020-04" db="EMBL/GenBank/DDBJ databases">
        <title>The Epidemiology and Molecular Characteristics of Linezolid-Resistant Staphylococcus capitis in Huashan Hospital, Shanghai.</title>
        <authorList>
            <person name="Ding L."/>
            <person name="Li P."/>
            <person name="Yang Y."/>
            <person name="Lin D."/>
            <person name="Xu X."/>
        </authorList>
    </citation>
    <scope>NUCLEOTIDE SEQUENCE [LARGE SCALE GENOMIC DNA]</scope>
    <source>
        <strain evidence="3 5">12-86</strain>
        <strain evidence="2 4">17-84</strain>
    </source>
</reference>
<sequence length="434" mass="50181">MFLQEWEVCRLENNTLDNSNIHINVLPTKKFKTTMVTFKFMAPLDYKTITARSILSKVLVRATQQWPNDKALNRHLSSLYGAYINSFVSKFKDKHVITISLEIANERYLKDSTPLFEKGLKTLKELIWNPLIIDEQFNENYVAQEKSLLTKKLEAMIDNKAQYSFLKLMNHMFENEPYKYLATGQVEQIPHVTAKNLYDTYKSMLHNDDCAIYVVGNVDKQNVIDTIQENFNIKPFKFESNNRPEHIDQNKSSKFIIDNDEVDQAKLNLGYRFPTYFGKENYYAFVVLNMMFGGDPSSVLFNEVREKQSLAYSIHSQIDGKNGFLFVLSGVSASKYEIAKDTILDEFEKLKNGNFDDDKLELAKKIIISHRHESTDRPKSIIELLHNQVLLDKPQSEEEFITAINAVTREDVIKLANEAMLDTIYVLTKGGQSE</sequence>
<name>A0A7X9WDU1_STACP</name>
<evidence type="ECO:0000313" key="2">
    <source>
        <dbReference type="EMBL" id="NMK54445.1"/>
    </source>
</evidence>
<evidence type="ECO:0000313" key="4">
    <source>
        <dbReference type="Proteomes" id="UP000538955"/>
    </source>
</evidence>
<dbReference type="Pfam" id="PF05193">
    <property type="entry name" value="Peptidase_M16_C"/>
    <property type="match status" value="1"/>
</dbReference>
<dbReference type="InterPro" id="IPR011249">
    <property type="entry name" value="Metalloenz_LuxS/M16"/>
</dbReference>
<keyword evidence="4" id="KW-1185">Reference proteome</keyword>
<dbReference type="PANTHER" id="PTHR11851:SF186">
    <property type="entry name" value="INACTIVE METALLOPROTEASE YMFF-RELATED"/>
    <property type="match status" value="1"/>
</dbReference>
<dbReference type="GO" id="GO:0046872">
    <property type="term" value="F:metal ion binding"/>
    <property type="evidence" value="ECO:0007669"/>
    <property type="project" value="InterPro"/>
</dbReference>
<evidence type="ECO:0000313" key="5">
    <source>
        <dbReference type="Proteomes" id="UP000550736"/>
    </source>
</evidence>
<accession>A0A7X9WDU1</accession>
<evidence type="ECO:0000259" key="1">
    <source>
        <dbReference type="Pfam" id="PF05193"/>
    </source>
</evidence>
<dbReference type="NCBIfam" id="NF047422">
    <property type="entry name" value="YfmF_fam"/>
    <property type="match status" value="1"/>
</dbReference>
<dbReference type="Proteomes" id="UP000550736">
    <property type="component" value="Unassembled WGS sequence"/>
</dbReference>